<evidence type="ECO:0000313" key="12">
    <source>
        <dbReference type="EMBL" id="CAE2336874.1"/>
    </source>
</evidence>
<feature type="transmembrane region" description="Helical" evidence="11">
    <location>
        <begin position="75"/>
        <end position="93"/>
    </location>
</feature>
<gene>
    <name evidence="12" type="ORF">GTHE00462_LOCUS36707</name>
    <name evidence="13" type="ORF">GTHE00462_LOCUS36708</name>
</gene>
<keyword evidence="4" id="KW-0328">Glycosyltransferase</keyword>
<feature type="transmembrane region" description="Helical" evidence="11">
    <location>
        <begin position="357"/>
        <end position="375"/>
    </location>
</feature>
<keyword evidence="9 11" id="KW-0472">Membrane</keyword>
<evidence type="ECO:0000256" key="10">
    <source>
        <dbReference type="ARBA" id="ARBA00049506"/>
    </source>
</evidence>
<evidence type="ECO:0000256" key="3">
    <source>
        <dbReference type="ARBA" id="ARBA00011964"/>
    </source>
</evidence>
<organism evidence="12">
    <name type="scientific">Guillardia theta</name>
    <name type="common">Cryptophyte</name>
    <name type="synonym">Cryptomonas phi</name>
    <dbReference type="NCBI Taxonomy" id="55529"/>
    <lineage>
        <taxon>Eukaryota</taxon>
        <taxon>Cryptophyceae</taxon>
        <taxon>Pyrenomonadales</taxon>
        <taxon>Geminigeraceae</taxon>
        <taxon>Guillardia</taxon>
    </lineage>
</organism>
<accession>A0A6U6D976</accession>
<comment type="catalytic activity">
    <reaction evidence="10">
        <text>an alpha-D-Man-(1-&gt;2)-alpha-D-Man-(1-&gt;2)-alpha-D-Man-(1-&gt;3)-[alpha-D-Man-(1-&gt;6)]-beta-D-Man-(1-&gt;4)-beta-D-GlcNAc-(1-&gt;4)-alpha-D-GlcNAc-diphospho-di-trans,poly-cis-dolichol + a di-trans,poly-cis-dolichyl beta-D-mannosyl phosphate = an alpha-D-Man-(1-&gt;2)-alpha-D-Man-(1-&gt;2)-alpha-D-Man-(1-&gt;3)-[alpha-D-Man-(1-&gt;3)-alpha-D-Man-(1-&gt;6)]-beta-D-Man-(1-&gt;4)-beta-D-GlcNAc-(1-&gt;4)-alpha-D-GlcNAc-diphospho-di-trans,poly-cis-dolichol + a di-trans,poly-cis-dolichyl phosphate + H(+)</text>
        <dbReference type="Rhea" id="RHEA:29527"/>
        <dbReference type="Rhea" id="RHEA-COMP:19498"/>
        <dbReference type="Rhea" id="RHEA-COMP:19501"/>
        <dbReference type="Rhea" id="RHEA-COMP:19516"/>
        <dbReference type="Rhea" id="RHEA-COMP:19517"/>
        <dbReference type="ChEBI" id="CHEBI:15378"/>
        <dbReference type="ChEBI" id="CHEBI:57683"/>
        <dbReference type="ChEBI" id="CHEBI:58211"/>
        <dbReference type="ChEBI" id="CHEBI:132515"/>
        <dbReference type="ChEBI" id="CHEBI:132516"/>
        <dbReference type="EC" id="2.4.1.258"/>
    </reaction>
    <physiologicalReaction direction="left-to-right" evidence="10">
        <dbReference type="Rhea" id="RHEA:29528"/>
    </physiologicalReaction>
</comment>
<evidence type="ECO:0000256" key="11">
    <source>
        <dbReference type="SAM" id="Phobius"/>
    </source>
</evidence>
<evidence type="ECO:0000256" key="6">
    <source>
        <dbReference type="ARBA" id="ARBA00022692"/>
    </source>
</evidence>
<dbReference type="GO" id="GO:0005789">
    <property type="term" value="C:endoplasmic reticulum membrane"/>
    <property type="evidence" value="ECO:0007669"/>
    <property type="project" value="UniProtKB-SubCell"/>
</dbReference>
<name>A0A6U6D976_GUITH</name>
<sequence>MDALVSIIITTKSRYTEIDWKAYMQEVQGVIKGQYDYAKLRGGTGPLVYPAGFVWIFSIFWYICDRGANIAKAQWIFYGIYLLTLAIVMKIYVRAKLAPGWSLVLLCISKRIHAIYMLRMFNDGVAMLFLFAAVHFFCSRRWKLGCVLYSLAVSVKMNILLFAPPLLYLLLCAHGVYGAIRHIGICALVQVIVGLPFLLSYPTSYISGSFNFSRVFLHRWTVNFKFVPEEIFVSKSFAVFLLFCHLSTLAVFYFKHLSRAAKERVRLHSGTDDFPASFISIVLFTGNFIGIVFARSLHFQFYTWYFHTIPALLWKTQLDTGVKLGLYALVELSFNITERKGCFQIPVGPECGSSTPTGAMILSAVHLVLLLALYFTPPWKALRPRGNKEDEKEKKK</sequence>
<dbReference type="InterPro" id="IPR007873">
    <property type="entry name" value="Glycosyltransferase_ALG3"/>
</dbReference>
<comment type="subcellular location">
    <subcellularLocation>
        <location evidence="1">Endoplasmic reticulum membrane</location>
        <topology evidence="1">Multi-pass membrane protein</topology>
    </subcellularLocation>
</comment>
<evidence type="ECO:0000256" key="7">
    <source>
        <dbReference type="ARBA" id="ARBA00022824"/>
    </source>
</evidence>
<feature type="transmembrane region" description="Helical" evidence="11">
    <location>
        <begin position="125"/>
        <end position="142"/>
    </location>
</feature>
<evidence type="ECO:0000256" key="8">
    <source>
        <dbReference type="ARBA" id="ARBA00022989"/>
    </source>
</evidence>
<proteinExistence type="predicted"/>
<evidence type="ECO:0000256" key="9">
    <source>
        <dbReference type="ARBA" id="ARBA00023136"/>
    </source>
</evidence>
<feature type="transmembrane region" description="Helical" evidence="11">
    <location>
        <begin position="47"/>
        <end position="63"/>
    </location>
</feature>
<dbReference type="AlphaFoldDB" id="A0A6U6D976"/>
<evidence type="ECO:0000313" key="13">
    <source>
        <dbReference type="EMBL" id="CAE2336875.1"/>
    </source>
</evidence>
<feature type="transmembrane region" description="Helical" evidence="11">
    <location>
        <begin position="183"/>
        <end position="201"/>
    </location>
</feature>
<dbReference type="PANTHER" id="PTHR12646">
    <property type="entry name" value="NOT56 - RELATED"/>
    <property type="match status" value="1"/>
</dbReference>
<keyword evidence="8 11" id="KW-1133">Transmembrane helix</keyword>
<dbReference type="PANTHER" id="PTHR12646:SF0">
    <property type="entry name" value="DOL-P-MAN:MAN(5)GLCNAC(2)-PP-DOL ALPHA-1,3-MANNOSYLTRANSFERASE"/>
    <property type="match status" value="1"/>
</dbReference>
<evidence type="ECO:0000256" key="2">
    <source>
        <dbReference type="ARBA" id="ARBA00004922"/>
    </source>
</evidence>
<evidence type="ECO:0000256" key="1">
    <source>
        <dbReference type="ARBA" id="ARBA00004477"/>
    </source>
</evidence>
<feature type="transmembrane region" description="Helical" evidence="11">
    <location>
        <begin position="148"/>
        <end position="171"/>
    </location>
</feature>
<reference evidence="12" key="1">
    <citation type="submission" date="2021-01" db="EMBL/GenBank/DDBJ databases">
        <authorList>
            <person name="Corre E."/>
            <person name="Pelletier E."/>
            <person name="Niang G."/>
            <person name="Scheremetjew M."/>
            <person name="Finn R."/>
            <person name="Kale V."/>
            <person name="Holt S."/>
            <person name="Cochrane G."/>
            <person name="Meng A."/>
            <person name="Brown T."/>
            <person name="Cohen L."/>
        </authorList>
    </citation>
    <scope>NUCLEOTIDE SEQUENCE</scope>
    <source>
        <strain evidence="12">CCMP 2712</strain>
    </source>
</reference>
<evidence type="ECO:0000256" key="4">
    <source>
        <dbReference type="ARBA" id="ARBA00022676"/>
    </source>
</evidence>
<comment type="pathway">
    <text evidence="2">Protein modification; protein glycosylation.</text>
</comment>
<dbReference type="EC" id="2.4.1.258" evidence="3"/>
<keyword evidence="6 11" id="KW-0812">Transmembrane</keyword>
<dbReference type="EMBL" id="HBKN01047055">
    <property type="protein sequence ID" value="CAE2336874.1"/>
    <property type="molecule type" value="Transcribed_RNA"/>
</dbReference>
<keyword evidence="5" id="KW-0808">Transferase</keyword>
<dbReference type="Pfam" id="PF05208">
    <property type="entry name" value="ALG3"/>
    <property type="match status" value="1"/>
</dbReference>
<feature type="transmembrane region" description="Helical" evidence="11">
    <location>
        <begin position="232"/>
        <end position="254"/>
    </location>
</feature>
<protein>
    <recommendedName>
        <fullName evidence="3">dolichyl-P-Man:Man5GlcNAc2-PP-dolichol alpha-1,3-mannosyltransferase</fullName>
        <ecNumber evidence="3">2.4.1.258</ecNumber>
    </recommendedName>
</protein>
<keyword evidence="7" id="KW-0256">Endoplasmic reticulum</keyword>
<feature type="transmembrane region" description="Helical" evidence="11">
    <location>
        <begin position="274"/>
        <end position="294"/>
    </location>
</feature>
<dbReference type="EMBL" id="HBKN01047056">
    <property type="protein sequence ID" value="CAE2336875.1"/>
    <property type="molecule type" value="Transcribed_RNA"/>
</dbReference>
<evidence type="ECO:0000256" key="5">
    <source>
        <dbReference type="ARBA" id="ARBA00022679"/>
    </source>
</evidence>
<dbReference type="GO" id="GO:0052925">
    <property type="term" value="F:dol-P-Man:Man(5)GlcNAc(2)-PP-Dol alpha-1,3-mannosyltransferase activity"/>
    <property type="evidence" value="ECO:0007669"/>
    <property type="project" value="UniProtKB-EC"/>
</dbReference>